<feature type="transmembrane region" description="Helical" evidence="6">
    <location>
        <begin position="148"/>
        <end position="169"/>
    </location>
</feature>
<evidence type="ECO:0000256" key="3">
    <source>
        <dbReference type="ARBA" id="ARBA00022692"/>
    </source>
</evidence>
<feature type="transmembrane region" description="Helical" evidence="6">
    <location>
        <begin position="71"/>
        <end position="93"/>
    </location>
</feature>
<sequence length="315" mass="34825">MELQALLITFRETLEALLILGIIITFLKRMNHPEYTKYVWLGASLALLASLGVAFVFQVVLTSFSMMASQIYLKISIMLISSMLLTHMVFWMAKNSRDMKGKLEGKLKAYITAGSVIGMVIHSFLVILREGVETVFFFAAITGGNIQLALQSWGALAGIIIASAVSYFFFKGTMRISLKTFFRITGAMIIVIAAGLLVQGVGMMQDVGIIGSVMPQVYDVTWLLPEHPTDYTQYLRDTGTAPLISGDVGIFFTALLGYAATPSLEEILVYFGYFAGIFLLLWTRNQSSQKKQVDNKKSQVVEDAKVVHSKKVVNV</sequence>
<dbReference type="OrthoDB" id="8215804at2"/>
<evidence type="ECO:0000256" key="6">
    <source>
        <dbReference type="SAM" id="Phobius"/>
    </source>
</evidence>
<dbReference type="AlphaFoldDB" id="A0A6N9Q5N1"/>
<feature type="transmembrane region" description="Helical" evidence="6">
    <location>
        <begin position="109"/>
        <end position="128"/>
    </location>
</feature>
<keyword evidence="4 6" id="KW-1133">Transmembrane helix</keyword>
<name>A0A6N9Q5N1_9BACL</name>
<proteinExistence type="inferred from homology"/>
<feature type="transmembrane region" description="Helical" evidence="6">
    <location>
        <begin position="244"/>
        <end position="261"/>
    </location>
</feature>
<comment type="similarity">
    <text evidence="2">Belongs to the oxidase-dependent Fe transporter (OFeT) (TC 9.A.10.1) family.</text>
</comment>
<evidence type="ECO:0000313" key="7">
    <source>
        <dbReference type="EMBL" id="NBI30041.1"/>
    </source>
</evidence>
<feature type="transmembrane region" description="Helical" evidence="6">
    <location>
        <begin position="181"/>
        <end position="201"/>
    </location>
</feature>
<dbReference type="EMBL" id="SIJB01000029">
    <property type="protein sequence ID" value="NBI30041.1"/>
    <property type="molecule type" value="Genomic_DNA"/>
</dbReference>
<dbReference type="Proteomes" id="UP000448943">
    <property type="component" value="Unassembled WGS sequence"/>
</dbReference>
<evidence type="ECO:0000313" key="8">
    <source>
        <dbReference type="Proteomes" id="UP000448943"/>
    </source>
</evidence>
<keyword evidence="5 6" id="KW-0472">Membrane</keyword>
<feature type="transmembrane region" description="Helical" evidence="6">
    <location>
        <begin position="267"/>
        <end position="283"/>
    </location>
</feature>
<comment type="caution">
    <text evidence="7">The sequence shown here is derived from an EMBL/GenBank/DDBJ whole genome shotgun (WGS) entry which is preliminary data.</text>
</comment>
<dbReference type="GO" id="GO:0015093">
    <property type="term" value="F:ferrous iron transmembrane transporter activity"/>
    <property type="evidence" value="ECO:0007669"/>
    <property type="project" value="TreeGrafter"/>
</dbReference>
<feature type="transmembrane region" description="Helical" evidence="6">
    <location>
        <begin position="39"/>
        <end position="59"/>
    </location>
</feature>
<evidence type="ECO:0000256" key="5">
    <source>
        <dbReference type="ARBA" id="ARBA00023136"/>
    </source>
</evidence>
<evidence type="ECO:0000256" key="4">
    <source>
        <dbReference type="ARBA" id="ARBA00022989"/>
    </source>
</evidence>
<evidence type="ECO:0000256" key="1">
    <source>
        <dbReference type="ARBA" id="ARBA00004141"/>
    </source>
</evidence>
<protein>
    <submittedName>
        <fullName evidence="7">Iron permease</fullName>
    </submittedName>
</protein>
<dbReference type="RefSeq" id="WP_160646849.1">
    <property type="nucleotide sequence ID" value="NZ_SIJB01000029.1"/>
</dbReference>
<feature type="transmembrane region" description="Helical" evidence="6">
    <location>
        <begin position="6"/>
        <end position="27"/>
    </location>
</feature>
<dbReference type="PANTHER" id="PTHR31632:SF2">
    <property type="entry name" value="PLASMA MEMBRANE IRON PERMEASE"/>
    <property type="match status" value="1"/>
</dbReference>
<accession>A0A6N9Q5N1</accession>
<gene>
    <name evidence="7" type="ORF">ERL59_13905</name>
</gene>
<dbReference type="Pfam" id="PF03239">
    <property type="entry name" value="FTR1"/>
    <property type="match status" value="1"/>
</dbReference>
<reference evidence="7 8" key="1">
    <citation type="submission" date="2019-01" db="EMBL/GenBank/DDBJ databases">
        <title>Chengkuizengella sp. nov., isolated from deep-sea sediment of East Pacific Ocean.</title>
        <authorList>
            <person name="Yang J."/>
            <person name="Lai Q."/>
            <person name="Shao Z."/>
        </authorList>
    </citation>
    <scope>NUCLEOTIDE SEQUENCE [LARGE SCALE GENOMIC DNA]</scope>
    <source>
        <strain evidence="7 8">YPA3-1-1</strain>
    </source>
</reference>
<dbReference type="GO" id="GO:0033573">
    <property type="term" value="C:high-affinity iron permease complex"/>
    <property type="evidence" value="ECO:0007669"/>
    <property type="project" value="InterPro"/>
</dbReference>
<keyword evidence="3 6" id="KW-0812">Transmembrane</keyword>
<comment type="subcellular location">
    <subcellularLocation>
        <location evidence="1">Membrane</location>
        <topology evidence="1">Multi-pass membrane protein</topology>
    </subcellularLocation>
</comment>
<organism evidence="7 8">
    <name type="scientific">Chengkuizengella marina</name>
    <dbReference type="NCBI Taxonomy" id="2507566"/>
    <lineage>
        <taxon>Bacteria</taxon>
        <taxon>Bacillati</taxon>
        <taxon>Bacillota</taxon>
        <taxon>Bacilli</taxon>
        <taxon>Bacillales</taxon>
        <taxon>Paenibacillaceae</taxon>
        <taxon>Chengkuizengella</taxon>
    </lineage>
</organism>
<evidence type="ECO:0000256" key="2">
    <source>
        <dbReference type="ARBA" id="ARBA00008333"/>
    </source>
</evidence>
<dbReference type="InterPro" id="IPR004923">
    <property type="entry name" value="FTR1/Fip1/EfeU"/>
</dbReference>
<keyword evidence="8" id="KW-1185">Reference proteome</keyword>
<dbReference type="PANTHER" id="PTHR31632">
    <property type="entry name" value="IRON TRANSPORTER FTH1"/>
    <property type="match status" value="1"/>
</dbReference>